<organism evidence="4 5">
    <name type="scientific">Leptonema illini</name>
    <dbReference type="NCBI Taxonomy" id="183"/>
    <lineage>
        <taxon>Bacteria</taxon>
        <taxon>Pseudomonadati</taxon>
        <taxon>Spirochaetota</taxon>
        <taxon>Spirochaetia</taxon>
        <taxon>Leptospirales</taxon>
        <taxon>Leptospiraceae</taxon>
        <taxon>Leptonema</taxon>
    </lineage>
</organism>
<sequence>MTFRRHTFSPRVMSDLKKRSAFGILFYLVVPYCVFFTDGYMYRHPGFSFIALGVFSIICLFRIIHLFISGRAADEHSLLNRRIFFGSVVLTALTWGVIASLMLVQDNEQRVQLLTTICTTGFSSGGVIAFLPERRLSLLYNFLMLLPAAAIILLQGENPTLGIALLLYSAYLVLISLQGNAEYWNALENEFLLERRSEELRLASRTDALTGLCNRRHFDELLHLTFGLCARRGTPICLIMCDVDHFKAINDTQGHLAGDEYLRFIAQHLQEIFKRETDVVGRYGGEEFVVMLPDEQLASARMLAELFRSRVAASGLEYHGSTIRSTVSLGIAAGVPQAGDRPELFIGRADAALYAAKNAGRNKVVGYGEESDSPGV</sequence>
<dbReference type="NCBIfam" id="TIGR00254">
    <property type="entry name" value="GGDEF"/>
    <property type="match status" value="1"/>
</dbReference>
<dbReference type="InterPro" id="IPR043128">
    <property type="entry name" value="Rev_trsase/Diguanyl_cyclase"/>
</dbReference>
<feature type="transmembrane region" description="Helical" evidence="2">
    <location>
        <begin position="47"/>
        <end position="70"/>
    </location>
</feature>
<evidence type="ECO:0000259" key="3">
    <source>
        <dbReference type="PROSITE" id="PS50887"/>
    </source>
</evidence>
<dbReference type="Pfam" id="PF00990">
    <property type="entry name" value="GGDEF"/>
    <property type="match status" value="1"/>
</dbReference>
<feature type="transmembrane region" description="Helical" evidence="2">
    <location>
        <begin position="21"/>
        <end position="41"/>
    </location>
</feature>
<evidence type="ECO:0000313" key="4">
    <source>
        <dbReference type="EMBL" id="KAB2928653.1"/>
    </source>
</evidence>
<dbReference type="Proteomes" id="UP000460298">
    <property type="component" value="Unassembled WGS sequence"/>
</dbReference>
<dbReference type="SUPFAM" id="SSF55073">
    <property type="entry name" value="Nucleotide cyclase"/>
    <property type="match status" value="1"/>
</dbReference>
<feature type="transmembrane region" description="Helical" evidence="2">
    <location>
        <begin position="160"/>
        <end position="177"/>
    </location>
</feature>
<protein>
    <recommendedName>
        <fullName evidence="1">diguanylate cyclase</fullName>
        <ecNumber evidence="1">2.7.7.65</ecNumber>
    </recommendedName>
</protein>
<keyword evidence="2" id="KW-0472">Membrane</keyword>
<name>A0A833LYX9_9LEPT</name>
<feature type="transmembrane region" description="Helical" evidence="2">
    <location>
        <begin position="111"/>
        <end position="131"/>
    </location>
</feature>
<dbReference type="InterPro" id="IPR029787">
    <property type="entry name" value="Nucleotide_cyclase"/>
</dbReference>
<feature type="transmembrane region" description="Helical" evidence="2">
    <location>
        <begin position="138"/>
        <end position="154"/>
    </location>
</feature>
<dbReference type="InterPro" id="IPR050469">
    <property type="entry name" value="Diguanylate_Cyclase"/>
</dbReference>
<dbReference type="GO" id="GO:1902201">
    <property type="term" value="P:negative regulation of bacterial-type flagellum-dependent cell motility"/>
    <property type="evidence" value="ECO:0007669"/>
    <property type="project" value="TreeGrafter"/>
</dbReference>
<dbReference type="PANTHER" id="PTHR45138:SF24">
    <property type="entry name" value="DIGUANYLATE CYCLASE DGCC-RELATED"/>
    <property type="match status" value="1"/>
</dbReference>
<dbReference type="PROSITE" id="PS50887">
    <property type="entry name" value="GGDEF"/>
    <property type="match status" value="1"/>
</dbReference>
<feature type="domain" description="GGDEF" evidence="3">
    <location>
        <begin position="234"/>
        <end position="369"/>
    </location>
</feature>
<evidence type="ECO:0000256" key="1">
    <source>
        <dbReference type="ARBA" id="ARBA00012528"/>
    </source>
</evidence>
<feature type="transmembrane region" description="Helical" evidence="2">
    <location>
        <begin position="82"/>
        <end position="105"/>
    </location>
</feature>
<proteinExistence type="predicted"/>
<dbReference type="InterPro" id="IPR000160">
    <property type="entry name" value="GGDEF_dom"/>
</dbReference>
<accession>A0A833LYX9</accession>
<dbReference type="EMBL" id="WBUI01000046">
    <property type="protein sequence ID" value="KAB2928653.1"/>
    <property type="molecule type" value="Genomic_DNA"/>
</dbReference>
<dbReference type="GO" id="GO:0005886">
    <property type="term" value="C:plasma membrane"/>
    <property type="evidence" value="ECO:0007669"/>
    <property type="project" value="TreeGrafter"/>
</dbReference>
<dbReference type="Gene3D" id="3.30.70.270">
    <property type="match status" value="1"/>
</dbReference>
<keyword evidence="2" id="KW-1133">Transmembrane helix</keyword>
<dbReference type="AlphaFoldDB" id="A0A833LYX9"/>
<comment type="caution">
    <text evidence="4">The sequence shown here is derived from an EMBL/GenBank/DDBJ whole genome shotgun (WGS) entry which is preliminary data.</text>
</comment>
<keyword evidence="2" id="KW-0812">Transmembrane</keyword>
<reference evidence="4 5" key="1">
    <citation type="submission" date="2019-10" db="EMBL/GenBank/DDBJ databases">
        <title>Extracellular Electron Transfer in a Candidatus Methanoperedens spp. Enrichment Culture.</title>
        <authorList>
            <person name="Berger S."/>
            <person name="Rangel Shaw D."/>
            <person name="Berben T."/>
            <person name="In 'T Zandt M."/>
            <person name="Frank J."/>
            <person name="Reimann J."/>
            <person name="Jetten M.S.M."/>
            <person name="Welte C.U."/>
        </authorList>
    </citation>
    <scope>NUCLEOTIDE SEQUENCE [LARGE SCALE GENOMIC DNA]</scope>
    <source>
        <strain evidence="4">SB12</strain>
    </source>
</reference>
<evidence type="ECO:0000313" key="5">
    <source>
        <dbReference type="Proteomes" id="UP000460298"/>
    </source>
</evidence>
<dbReference type="FunFam" id="3.30.70.270:FF:000001">
    <property type="entry name" value="Diguanylate cyclase domain protein"/>
    <property type="match status" value="1"/>
</dbReference>
<dbReference type="GO" id="GO:0043709">
    <property type="term" value="P:cell adhesion involved in single-species biofilm formation"/>
    <property type="evidence" value="ECO:0007669"/>
    <property type="project" value="TreeGrafter"/>
</dbReference>
<dbReference type="CDD" id="cd01949">
    <property type="entry name" value="GGDEF"/>
    <property type="match status" value="1"/>
</dbReference>
<dbReference type="EC" id="2.7.7.65" evidence="1"/>
<dbReference type="SMART" id="SM00267">
    <property type="entry name" value="GGDEF"/>
    <property type="match status" value="1"/>
</dbReference>
<gene>
    <name evidence="4" type="ORF">F9K24_21740</name>
</gene>
<evidence type="ECO:0000256" key="2">
    <source>
        <dbReference type="SAM" id="Phobius"/>
    </source>
</evidence>
<dbReference type="PANTHER" id="PTHR45138">
    <property type="entry name" value="REGULATORY COMPONENTS OF SENSORY TRANSDUCTION SYSTEM"/>
    <property type="match status" value="1"/>
</dbReference>
<dbReference type="GO" id="GO:0052621">
    <property type="term" value="F:diguanylate cyclase activity"/>
    <property type="evidence" value="ECO:0007669"/>
    <property type="project" value="UniProtKB-EC"/>
</dbReference>